<dbReference type="InterPro" id="IPR004147">
    <property type="entry name" value="ABC1_dom"/>
</dbReference>
<evidence type="ECO:0000313" key="4">
    <source>
        <dbReference type="EMBL" id="MDW0109899.1"/>
    </source>
</evidence>
<dbReference type="InterPro" id="IPR011009">
    <property type="entry name" value="Kinase-like_dom_sf"/>
</dbReference>
<comment type="caution">
    <text evidence="4">The sequence shown here is derived from an EMBL/GenBank/DDBJ whole genome shotgun (WGS) entry which is preliminary data.</text>
</comment>
<accession>A0ABU4FYU3</accession>
<dbReference type="GO" id="GO:0016301">
    <property type="term" value="F:kinase activity"/>
    <property type="evidence" value="ECO:0007669"/>
    <property type="project" value="UniProtKB-KW"/>
</dbReference>
<dbReference type="Pfam" id="PF03109">
    <property type="entry name" value="ABC1"/>
    <property type="match status" value="1"/>
</dbReference>
<keyword evidence="2" id="KW-1133">Transmembrane helix</keyword>
<comment type="similarity">
    <text evidence="1">Belongs to the protein kinase superfamily. ADCK protein kinase family.</text>
</comment>
<keyword evidence="4" id="KW-0808">Transferase</keyword>
<evidence type="ECO:0000256" key="1">
    <source>
        <dbReference type="ARBA" id="ARBA00009670"/>
    </source>
</evidence>
<sequence>MIKISIRRTYRFQEIVNAFLKNGFSHVLFRLGITERRAAATMKSEPMDTNLQHIGQKLNRTLQELGPTFIKLGQIASTRRDLVPPEIIRELEKLQDHAEPFPFDDVQEIIERELGKPLNELFESFNDKPLATASIGQVHAAFLHSGEKVAVKVQRPDIRQTVGTDLSILKEIASIIENNTEWGKLYGVRAIINEFADSLLSELDYENEGRNAERIARQVKKDPSVYIPEIYWELTSKKVLTMEMIEGIKSNDIDLLDKNGYDRKLIARRLVHSMFSQVLNHGFFHGDPHPGNIYIMPGNVISFIDFGMIGVMDDDLKLQFAKLIMELERGSTKGIIKVMDSMGILQDETDIKSLQKDLGMLKTKYYDVPLQNMSLGDIFMDLFGVAYRHQVKIPSEITVLGKTILTLEGLVSKLDPDMSIMDGVEPFGKKLIKEYYSPSSLLRTAWENFSENAEILANIPRDFKDISTAAKKGKLKLDINLRQTSFILRRMDIISNRLAFSVILLAFSILMTGLIIGSAIAGENNMLLNLPVIEIGAIIAILMFIFLLFSIFKSGRM</sequence>
<evidence type="ECO:0000256" key="2">
    <source>
        <dbReference type="SAM" id="Phobius"/>
    </source>
</evidence>
<name>A0ABU4FYU3_9BACL</name>
<dbReference type="PANTHER" id="PTHR10566:SF113">
    <property type="entry name" value="PROTEIN ACTIVITY OF BC1 COMPLEX KINASE 7, CHLOROPLASTIC"/>
    <property type="match status" value="1"/>
</dbReference>
<dbReference type="InterPro" id="IPR050154">
    <property type="entry name" value="UbiB_kinase"/>
</dbReference>
<dbReference type="PANTHER" id="PTHR10566">
    <property type="entry name" value="CHAPERONE-ACTIVITY OF BC1 COMPLEX CABC1 -RELATED"/>
    <property type="match status" value="1"/>
</dbReference>
<keyword evidence="2" id="KW-0472">Membrane</keyword>
<dbReference type="RefSeq" id="WP_317935455.1">
    <property type="nucleotide sequence ID" value="NZ_JAUBDH010000004.1"/>
</dbReference>
<dbReference type="InterPro" id="IPR000719">
    <property type="entry name" value="Prot_kinase_dom"/>
</dbReference>
<protein>
    <submittedName>
        <fullName evidence="4">AarF/ABC1/UbiB kinase family protein</fullName>
    </submittedName>
</protein>
<dbReference type="PROSITE" id="PS50011">
    <property type="entry name" value="PROTEIN_KINASE_DOM"/>
    <property type="match status" value="1"/>
</dbReference>
<reference evidence="4 5" key="1">
    <citation type="submission" date="2023-06" db="EMBL/GenBank/DDBJ databases">
        <title>Sporosarcina sp. nov., isolated from Korean traditional fermented seafood 'Jeotgal'.</title>
        <authorList>
            <person name="Yang A.-I."/>
            <person name="Shin N.-R."/>
        </authorList>
    </citation>
    <scope>NUCLEOTIDE SEQUENCE [LARGE SCALE GENOMIC DNA]</scope>
    <source>
        <strain evidence="4 5">KCTC3840</strain>
    </source>
</reference>
<dbReference type="EMBL" id="JAUBDH010000004">
    <property type="protein sequence ID" value="MDW0109899.1"/>
    <property type="molecule type" value="Genomic_DNA"/>
</dbReference>
<organism evidence="4 5">
    <name type="scientific">Sporosarcina aquimarina</name>
    <dbReference type="NCBI Taxonomy" id="114975"/>
    <lineage>
        <taxon>Bacteria</taxon>
        <taxon>Bacillati</taxon>
        <taxon>Bacillota</taxon>
        <taxon>Bacilli</taxon>
        <taxon>Bacillales</taxon>
        <taxon>Caryophanaceae</taxon>
        <taxon>Sporosarcina</taxon>
    </lineage>
</organism>
<keyword evidence="2" id="KW-0812">Transmembrane</keyword>
<evidence type="ECO:0000313" key="5">
    <source>
        <dbReference type="Proteomes" id="UP001280629"/>
    </source>
</evidence>
<dbReference type="CDD" id="cd05121">
    <property type="entry name" value="ABC1_ADCK3-like"/>
    <property type="match status" value="1"/>
</dbReference>
<keyword evidence="5" id="KW-1185">Reference proteome</keyword>
<feature type="domain" description="Protein kinase" evidence="3">
    <location>
        <begin position="124"/>
        <end position="456"/>
    </location>
</feature>
<keyword evidence="4" id="KW-0418">Kinase</keyword>
<feature type="transmembrane region" description="Helical" evidence="2">
    <location>
        <begin position="532"/>
        <end position="552"/>
    </location>
</feature>
<evidence type="ECO:0000259" key="3">
    <source>
        <dbReference type="PROSITE" id="PS50011"/>
    </source>
</evidence>
<gene>
    <name evidence="4" type="ORF">QT716_07480</name>
</gene>
<dbReference type="SUPFAM" id="SSF56112">
    <property type="entry name" value="Protein kinase-like (PK-like)"/>
    <property type="match status" value="1"/>
</dbReference>
<proteinExistence type="inferred from homology"/>
<dbReference type="Proteomes" id="UP001280629">
    <property type="component" value="Unassembled WGS sequence"/>
</dbReference>
<feature type="transmembrane region" description="Helical" evidence="2">
    <location>
        <begin position="498"/>
        <end position="520"/>
    </location>
</feature>